<evidence type="ECO:0000256" key="1">
    <source>
        <dbReference type="ARBA" id="ARBA00022676"/>
    </source>
</evidence>
<reference evidence="5" key="2">
    <citation type="journal article" date="2023" name="Int. J. Mol. Sci.">
        <title>De Novo Assembly and Annotation of 11 Diverse Shrub Willow (Salix) Genomes Reveals Novel Gene Organization in Sex-Linked Regions.</title>
        <authorList>
            <person name="Hyden B."/>
            <person name="Feng K."/>
            <person name="Yates T.B."/>
            <person name="Jawdy S."/>
            <person name="Cereghino C."/>
            <person name="Smart L.B."/>
            <person name="Muchero W."/>
        </authorList>
    </citation>
    <scope>NUCLEOTIDE SEQUENCE [LARGE SCALE GENOMIC DNA]</scope>
    <source>
        <tissue evidence="5">Shoot tip</tissue>
    </source>
</reference>
<evidence type="ECO:0000313" key="5">
    <source>
        <dbReference type="EMBL" id="KAJ6694305.1"/>
    </source>
</evidence>
<gene>
    <name evidence="5" type="ORF">OIU85_005031</name>
</gene>
<protein>
    <recommendedName>
        <fullName evidence="4">Hexosyltransferase</fullName>
        <ecNumber evidence="4">2.4.1.-</ecNumber>
    </recommendedName>
</protein>
<dbReference type="AlphaFoldDB" id="A0A9Q0SYS9"/>
<dbReference type="PANTHER" id="PTHR11183">
    <property type="entry name" value="GLYCOGENIN SUBFAMILY MEMBER"/>
    <property type="match status" value="1"/>
</dbReference>
<dbReference type="InterPro" id="IPR002495">
    <property type="entry name" value="Glyco_trans_8"/>
</dbReference>
<keyword evidence="2" id="KW-0808">Transferase</keyword>
<evidence type="ECO:0000256" key="3">
    <source>
        <dbReference type="ARBA" id="ARBA00023211"/>
    </source>
</evidence>
<dbReference type="InterPro" id="IPR029044">
    <property type="entry name" value="Nucleotide-diphossugar_trans"/>
</dbReference>
<dbReference type="Gene3D" id="3.90.550.10">
    <property type="entry name" value="Spore Coat Polysaccharide Biosynthesis Protein SpsA, Chain A"/>
    <property type="match status" value="1"/>
</dbReference>
<dbReference type="EC" id="2.4.1.-" evidence="4"/>
<dbReference type="SUPFAM" id="SSF53448">
    <property type="entry name" value="Nucleotide-diphospho-sugar transferases"/>
    <property type="match status" value="1"/>
</dbReference>
<comment type="caution">
    <text evidence="5">The sequence shown here is derived from an EMBL/GenBank/DDBJ whole genome shotgun (WGS) entry which is preliminary data.</text>
</comment>
<dbReference type="InterPro" id="IPR050587">
    <property type="entry name" value="GNT1/Glycosyltrans_8"/>
</dbReference>
<reference evidence="5" key="1">
    <citation type="submission" date="2022-11" db="EMBL/GenBank/DDBJ databases">
        <authorList>
            <person name="Hyden B.L."/>
            <person name="Feng K."/>
            <person name="Yates T."/>
            <person name="Jawdy S."/>
            <person name="Smart L.B."/>
            <person name="Muchero W."/>
        </authorList>
    </citation>
    <scope>NUCLEOTIDE SEQUENCE</scope>
    <source>
        <tissue evidence="5">Shoot tip</tissue>
    </source>
</reference>
<organism evidence="5 6">
    <name type="scientific">Salix viminalis</name>
    <name type="common">Common osier</name>
    <name type="synonym">Basket willow</name>
    <dbReference type="NCBI Taxonomy" id="40686"/>
    <lineage>
        <taxon>Eukaryota</taxon>
        <taxon>Viridiplantae</taxon>
        <taxon>Streptophyta</taxon>
        <taxon>Embryophyta</taxon>
        <taxon>Tracheophyta</taxon>
        <taxon>Spermatophyta</taxon>
        <taxon>Magnoliopsida</taxon>
        <taxon>eudicotyledons</taxon>
        <taxon>Gunneridae</taxon>
        <taxon>Pentapetalae</taxon>
        <taxon>rosids</taxon>
        <taxon>fabids</taxon>
        <taxon>Malpighiales</taxon>
        <taxon>Salicaceae</taxon>
        <taxon>Saliceae</taxon>
        <taxon>Salix</taxon>
    </lineage>
</organism>
<dbReference type="Proteomes" id="UP001151529">
    <property type="component" value="Chromosome 13"/>
</dbReference>
<keyword evidence="3" id="KW-0464">Manganese</keyword>
<sequence length="162" mass="18468">MQEAKEFRGIPWQHSIHQQENSPTNILYDHQRVAYATVIHSSESYVCGAIALAQSIIQKNSTRDLVLLHDSSLSPQSLVGLRSAGWKTKLIQPIRSPFARKNSYNEWNYSKLRLWQLTDYDKVIFIDADLIVLRNIDKFFAYPQLSAAPNDRGAVQLGDHGD</sequence>
<dbReference type="OrthoDB" id="2014201at2759"/>
<name>A0A9Q0SYS9_SALVM</name>
<keyword evidence="1" id="KW-0328">Glycosyltransferase</keyword>
<evidence type="ECO:0000256" key="2">
    <source>
        <dbReference type="ARBA" id="ARBA00022679"/>
    </source>
</evidence>
<dbReference type="EMBL" id="JAPFFL010000011">
    <property type="protein sequence ID" value="KAJ6694305.1"/>
    <property type="molecule type" value="Genomic_DNA"/>
</dbReference>
<accession>A0A9Q0SYS9</accession>
<comment type="similarity">
    <text evidence="4">Belongs to the glycosyltransferase 8 family.</text>
</comment>
<dbReference type="Pfam" id="PF01501">
    <property type="entry name" value="Glyco_transf_8"/>
    <property type="match status" value="1"/>
</dbReference>
<keyword evidence="6" id="KW-1185">Reference proteome</keyword>
<evidence type="ECO:0000313" key="6">
    <source>
        <dbReference type="Proteomes" id="UP001151529"/>
    </source>
</evidence>
<evidence type="ECO:0000256" key="4">
    <source>
        <dbReference type="RuleBase" id="RU362027"/>
    </source>
</evidence>
<dbReference type="GO" id="GO:0016757">
    <property type="term" value="F:glycosyltransferase activity"/>
    <property type="evidence" value="ECO:0007669"/>
    <property type="project" value="UniProtKB-KW"/>
</dbReference>
<proteinExistence type="inferred from homology"/>